<keyword evidence="3" id="KW-0285">Flavoprotein</keyword>
<sequence length="145" mass="17348">MPSPEVWGPVLWTILHSIAYTQEKQKTLLLQDAHYQYVWMIEHLETCIPCEECRQHTIEYRKKHPYRGVSPIRWIWEFHNAVNERLGKESVSFESMEHRTVSSIRDAWKNYTKTIQESLSTGRLRGDLLKEFTRHFKLWASFIGV</sequence>
<accession>A0A6C0DN64</accession>
<dbReference type="GO" id="GO:0016972">
    <property type="term" value="F:thiol oxidase activity"/>
    <property type="evidence" value="ECO:0007669"/>
    <property type="project" value="UniProtKB-EC"/>
</dbReference>
<dbReference type="InterPro" id="IPR036774">
    <property type="entry name" value="ERV/ALR_sulphydryl_oxid_sf"/>
</dbReference>
<dbReference type="SUPFAM" id="SSF69000">
    <property type="entry name" value="FAD-dependent thiol oxidase"/>
    <property type="match status" value="1"/>
</dbReference>
<evidence type="ECO:0000256" key="3">
    <source>
        <dbReference type="ARBA" id="ARBA00022630"/>
    </source>
</evidence>
<organism evidence="8">
    <name type="scientific">viral metagenome</name>
    <dbReference type="NCBI Taxonomy" id="1070528"/>
    <lineage>
        <taxon>unclassified sequences</taxon>
        <taxon>metagenomes</taxon>
        <taxon>organismal metagenomes</taxon>
    </lineage>
</organism>
<dbReference type="EC" id="1.8.3.2" evidence="2"/>
<protein>
    <recommendedName>
        <fullName evidence="2">thiol oxidase</fullName>
        <ecNumber evidence="2">1.8.3.2</ecNumber>
    </recommendedName>
</protein>
<dbReference type="Pfam" id="PF04777">
    <property type="entry name" value="Evr1_Alr"/>
    <property type="match status" value="1"/>
</dbReference>
<evidence type="ECO:0000256" key="5">
    <source>
        <dbReference type="ARBA" id="ARBA00023002"/>
    </source>
</evidence>
<keyword evidence="5" id="KW-0560">Oxidoreductase</keyword>
<feature type="domain" description="ERV/ALR sulfhydryl oxidase" evidence="7">
    <location>
        <begin position="1"/>
        <end position="100"/>
    </location>
</feature>
<dbReference type="InterPro" id="IPR017905">
    <property type="entry name" value="ERV/ALR_sulphydryl_oxidase"/>
</dbReference>
<evidence type="ECO:0000259" key="7">
    <source>
        <dbReference type="PROSITE" id="PS51324"/>
    </source>
</evidence>
<dbReference type="EMBL" id="MN739654">
    <property type="protein sequence ID" value="QHT18358.1"/>
    <property type="molecule type" value="Genomic_DNA"/>
</dbReference>
<evidence type="ECO:0000313" key="8">
    <source>
        <dbReference type="EMBL" id="QHT18358.1"/>
    </source>
</evidence>
<evidence type="ECO:0000256" key="4">
    <source>
        <dbReference type="ARBA" id="ARBA00022827"/>
    </source>
</evidence>
<dbReference type="AlphaFoldDB" id="A0A6C0DN64"/>
<dbReference type="Gene3D" id="1.20.120.310">
    <property type="entry name" value="ERV/ALR sulfhydryl oxidase domain"/>
    <property type="match status" value="1"/>
</dbReference>
<reference evidence="8" key="1">
    <citation type="journal article" date="2020" name="Nature">
        <title>Giant virus diversity and host interactions through global metagenomics.</title>
        <authorList>
            <person name="Schulz F."/>
            <person name="Roux S."/>
            <person name="Paez-Espino D."/>
            <person name="Jungbluth S."/>
            <person name="Walsh D.A."/>
            <person name="Denef V.J."/>
            <person name="McMahon K.D."/>
            <person name="Konstantinidis K.T."/>
            <person name="Eloe-Fadrosh E.A."/>
            <person name="Kyrpides N.C."/>
            <person name="Woyke T."/>
        </authorList>
    </citation>
    <scope>NUCLEOTIDE SEQUENCE</scope>
    <source>
        <strain evidence="8">GVMAG-M-3300023174-46</strain>
    </source>
</reference>
<keyword evidence="4" id="KW-0274">FAD</keyword>
<evidence type="ECO:0000256" key="6">
    <source>
        <dbReference type="ARBA" id="ARBA00023157"/>
    </source>
</evidence>
<evidence type="ECO:0000256" key="1">
    <source>
        <dbReference type="ARBA" id="ARBA00001974"/>
    </source>
</evidence>
<name>A0A6C0DN64_9ZZZZ</name>
<proteinExistence type="predicted"/>
<keyword evidence="6" id="KW-1015">Disulfide bond</keyword>
<comment type="cofactor">
    <cofactor evidence="1">
        <name>FAD</name>
        <dbReference type="ChEBI" id="CHEBI:57692"/>
    </cofactor>
</comment>
<evidence type="ECO:0000256" key="2">
    <source>
        <dbReference type="ARBA" id="ARBA00012512"/>
    </source>
</evidence>
<dbReference type="PROSITE" id="PS51324">
    <property type="entry name" value="ERV_ALR"/>
    <property type="match status" value="1"/>
</dbReference>